<dbReference type="InterPro" id="IPR036279">
    <property type="entry name" value="5-3_exonuclease_C_sf"/>
</dbReference>
<evidence type="ECO:0000259" key="14">
    <source>
        <dbReference type="SMART" id="SM00484"/>
    </source>
</evidence>
<evidence type="ECO:0000256" key="7">
    <source>
        <dbReference type="ARBA" id="ARBA00022801"/>
    </source>
</evidence>
<dbReference type="PANTHER" id="PTHR11081">
    <property type="entry name" value="FLAP ENDONUCLEASE FAMILY MEMBER"/>
    <property type="match status" value="1"/>
</dbReference>
<dbReference type="AlphaFoldDB" id="A0A9Q0J8J6"/>
<dbReference type="InterPro" id="IPR006084">
    <property type="entry name" value="XPG/Rad2"/>
</dbReference>
<dbReference type="SMART" id="SM00484">
    <property type="entry name" value="XPGI"/>
    <property type="match status" value="1"/>
</dbReference>
<dbReference type="Pfam" id="PF00752">
    <property type="entry name" value="XPG_N"/>
    <property type="match status" value="1"/>
</dbReference>
<evidence type="ECO:0000256" key="13">
    <source>
        <dbReference type="SAM" id="MobiDB-lite"/>
    </source>
</evidence>
<dbReference type="SUPFAM" id="SSF47807">
    <property type="entry name" value="5' to 3' exonuclease, C-terminal subdomain"/>
    <property type="match status" value="1"/>
</dbReference>
<dbReference type="SMART" id="SM00485">
    <property type="entry name" value="XPGN"/>
    <property type="match status" value="1"/>
</dbReference>
<evidence type="ECO:0000256" key="3">
    <source>
        <dbReference type="ARBA" id="ARBA00022722"/>
    </source>
</evidence>
<accession>A0A9Q0J8J6</accession>
<dbReference type="Pfam" id="PF00867">
    <property type="entry name" value="XPG_I"/>
    <property type="match status" value="1"/>
</dbReference>
<dbReference type="InterPro" id="IPR029060">
    <property type="entry name" value="PIN-like_dom_sf"/>
</dbReference>
<dbReference type="GO" id="GO:0005634">
    <property type="term" value="C:nucleus"/>
    <property type="evidence" value="ECO:0007669"/>
    <property type="project" value="UniProtKB-SubCell"/>
</dbReference>
<proteinExistence type="inferred from homology"/>
<comment type="subcellular location">
    <subcellularLocation>
        <location evidence="2">Nucleus</location>
    </subcellularLocation>
</comment>
<evidence type="ECO:0000256" key="5">
    <source>
        <dbReference type="ARBA" id="ARBA00022759"/>
    </source>
</evidence>
<evidence type="ECO:0000256" key="10">
    <source>
        <dbReference type="ARBA" id="ARBA00023242"/>
    </source>
</evidence>
<evidence type="ECO:0000256" key="8">
    <source>
        <dbReference type="ARBA" id="ARBA00022842"/>
    </source>
</evidence>
<reference evidence="16" key="2">
    <citation type="journal article" date="2023" name="Plants (Basel)">
        <title>Annotation of the Turnera subulata (Passifloraceae) Draft Genome Reveals the S-Locus Evolved after the Divergence of Turneroideae from Passifloroideae in a Stepwise Manner.</title>
        <authorList>
            <person name="Henning P.M."/>
            <person name="Roalson E.H."/>
            <person name="Mir W."/>
            <person name="McCubbin A.G."/>
            <person name="Shore J.S."/>
        </authorList>
    </citation>
    <scope>NUCLEOTIDE SEQUENCE</scope>
    <source>
        <strain evidence="16">F60SS</strain>
    </source>
</reference>
<dbReference type="GO" id="GO:0046872">
    <property type="term" value="F:metal ion binding"/>
    <property type="evidence" value="ECO:0007669"/>
    <property type="project" value="UniProtKB-KW"/>
</dbReference>
<dbReference type="OrthoDB" id="2959108at2759"/>
<keyword evidence="8" id="KW-0460">Magnesium</keyword>
<dbReference type="GO" id="GO:0009555">
    <property type="term" value="P:pollen development"/>
    <property type="evidence" value="ECO:0007669"/>
    <property type="project" value="TreeGrafter"/>
</dbReference>
<keyword evidence="3" id="KW-0540">Nuclease</keyword>
<sequence length="595" mass="67744">MGIGGKFWDILKPYARNEGPDFLRDKRVAVDLSYWIVQHETALKSAARKPHLRLTFFRTINLFAKFGAFPVFVVDGSPSPLKSQARILRFFRFSGVSVTVPEEGVSVERNRVFQKYVKECVELLELFGMPVLKADGEAEALCAQLNRDGYVDACITADSDAFLFGANCVIKCLRPNTKEPFECYNMSDIEAGLGLKRNHLIAISLLVGNDHDLNGVQGIGVETALRFVQAFTEKDILDGFASLLGSCCTELGIRMLINFRLVLQPQTTLCSVQIKVPQSQKLLTVPSVGIQAPKENILGLLVNIVESVVEREEKKLRKQEDWQTKVCNKIAAEPNFPNSDIIAMYLGNNRRNFYANDGSCMSWASPDTDMLVDFLVFHQLWEPSYIRQRMLPMLSTIYLREMAGKQEKTLLIGQYAFDSIQRVKIRYENRSFVIKWRKATGSVVSSIPSDSVKEFDKPLEEIVEIDEHADQFEEDDENVSHIHVNDEGWLLTDENVDLVRGAFPEEVDRFLREKEMKELKRRKGSSARLEKSPKSKGVQLSIKEFYRSTKVQYSSQEEEDLPENHANQDAEASKEKRKSLSSNLKKSVRRRLLFN</sequence>
<name>A0A9Q0J8J6_9ROSI</name>
<keyword evidence="5" id="KW-0255">Endonuclease</keyword>
<dbReference type="EMBL" id="JAKUCV010004935">
    <property type="protein sequence ID" value="KAJ4833461.1"/>
    <property type="molecule type" value="Genomic_DNA"/>
</dbReference>
<keyword evidence="9" id="KW-0234">DNA repair</keyword>
<evidence type="ECO:0000313" key="17">
    <source>
        <dbReference type="Proteomes" id="UP001141552"/>
    </source>
</evidence>
<comment type="similarity">
    <text evidence="11">Belongs to the XPG/RAD2 endonuclease family. GEN subfamily.</text>
</comment>
<evidence type="ECO:0000256" key="9">
    <source>
        <dbReference type="ARBA" id="ARBA00023204"/>
    </source>
</evidence>
<dbReference type="Gene3D" id="1.10.150.20">
    <property type="entry name" value="5' to 3' exonuclease, C-terminal subdomain"/>
    <property type="match status" value="1"/>
</dbReference>
<feature type="domain" description="XPG N-terminal" evidence="15">
    <location>
        <begin position="1"/>
        <end position="92"/>
    </location>
</feature>
<keyword evidence="7" id="KW-0378">Hydrolase</keyword>
<dbReference type="GO" id="GO:0009650">
    <property type="term" value="P:UV protection"/>
    <property type="evidence" value="ECO:0007669"/>
    <property type="project" value="UniProtKB-ARBA"/>
</dbReference>
<dbReference type="FunFam" id="3.40.50.1010:FF:000032">
    <property type="entry name" value="Flap endonuclease GEN-like 1"/>
    <property type="match status" value="1"/>
</dbReference>
<comment type="caution">
    <text evidence="16">The sequence shown here is derived from an EMBL/GenBank/DDBJ whole genome shotgun (WGS) entry which is preliminary data.</text>
</comment>
<reference evidence="16" key="1">
    <citation type="submission" date="2022-02" db="EMBL/GenBank/DDBJ databases">
        <authorList>
            <person name="Henning P.M."/>
            <person name="McCubbin A.G."/>
            <person name="Shore J.S."/>
        </authorList>
    </citation>
    <scope>NUCLEOTIDE SEQUENCE</scope>
    <source>
        <strain evidence="16">F60SS</strain>
        <tissue evidence="16">Leaves</tissue>
    </source>
</reference>
<dbReference type="PANTHER" id="PTHR11081:SF59">
    <property type="entry name" value="FI23547P1"/>
    <property type="match status" value="1"/>
</dbReference>
<dbReference type="GO" id="GO:0006281">
    <property type="term" value="P:DNA repair"/>
    <property type="evidence" value="ECO:0007669"/>
    <property type="project" value="UniProtKB-KW"/>
</dbReference>
<dbReference type="InterPro" id="IPR006086">
    <property type="entry name" value="XPG-I_dom"/>
</dbReference>
<dbReference type="Proteomes" id="UP001141552">
    <property type="component" value="Unassembled WGS sequence"/>
</dbReference>
<comment type="cofactor">
    <cofactor evidence="1">
        <name>Mg(2+)</name>
        <dbReference type="ChEBI" id="CHEBI:18420"/>
    </cofactor>
</comment>
<dbReference type="InterPro" id="IPR006085">
    <property type="entry name" value="XPG_DNA_repair_N"/>
</dbReference>
<dbReference type="SUPFAM" id="SSF88723">
    <property type="entry name" value="PIN domain-like"/>
    <property type="match status" value="1"/>
</dbReference>
<evidence type="ECO:0000256" key="4">
    <source>
        <dbReference type="ARBA" id="ARBA00022723"/>
    </source>
</evidence>
<keyword evidence="4" id="KW-0479">Metal-binding</keyword>
<organism evidence="16 17">
    <name type="scientific">Turnera subulata</name>
    <dbReference type="NCBI Taxonomy" id="218843"/>
    <lineage>
        <taxon>Eukaryota</taxon>
        <taxon>Viridiplantae</taxon>
        <taxon>Streptophyta</taxon>
        <taxon>Embryophyta</taxon>
        <taxon>Tracheophyta</taxon>
        <taxon>Spermatophyta</taxon>
        <taxon>Magnoliopsida</taxon>
        <taxon>eudicotyledons</taxon>
        <taxon>Gunneridae</taxon>
        <taxon>Pentapetalae</taxon>
        <taxon>rosids</taxon>
        <taxon>fabids</taxon>
        <taxon>Malpighiales</taxon>
        <taxon>Passifloraceae</taxon>
        <taxon>Turnera</taxon>
    </lineage>
</organism>
<evidence type="ECO:0000259" key="15">
    <source>
        <dbReference type="SMART" id="SM00485"/>
    </source>
</evidence>
<dbReference type="Gene3D" id="3.40.50.1010">
    <property type="entry name" value="5'-nuclease"/>
    <property type="match status" value="1"/>
</dbReference>
<protein>
    <recommendedName>
        <fullName evidence="12">Flap endonuclease GEN-like 1</fullName>
    </recommendedName>
</protein>
<keyword evidence="6" id="KW-0227">DNA damage</keyword>
<feature type="compositionally biased region" description="Basic residues" evidence="13">
    <location>
        <begin position="586"/>
        <end position="595"/>
    </location>
</feature>
<evidence type="ECO:0000313" key="16">
    <source>
        <dbReference type="EMBL" id="KAJ4833461.1"/>
    </source>
</evidence>
<feature type="domain" description="XPG-I" evidence="14">
    <location>
        <begin position="125"/>
        <end position="195"/>
    </location>
</feature>
<dbReference type="FunFam" id="1.10.150.20:FF:000030">
    <property type="entry name" value="Flap endonuclease GEN-like 1"/>
    <property type="match status" value="1"/>
</dbReference>
<feature type="region of interest" description="Disordered" evidence="13">
    <location>
        <begin position="553"/>
        <end position="595"/>
    </location>
</feature>
<gene>
    <name evidence="16" type="ORF">Tsubulata_042205</name>
</gene>
<evidence type="ECO:0000256" key="11">
    <source>
        <dbReference type="ARBA" id="ARBA00038112"/>
    </source>
</evidence>
<dbReference type="PRINTS" id="PR00853">
    <property type="entry name" value="XPGRADSUPER"/>
</dbReference>
<evidence type="ECO:0000256" key="12">
    <source>
        <dbReference type="ARBA" id="ARBA00073453"/>
    </source>
</evidence>
<dbReference type="CDD" id="cd09869">
    <property type="entry name" value="PIN_GEN1"/>
    <property type="match status" value="1"/>
</dbReference>
<keyword evidence="17" id="KW-1185">Reference proteome</keyword>
<evidence type="ECO:0000256" key="2">
    <source>
        <dbReference type="ARBA" id="ARBA00004123"/>
    </source>
</evidence>
<evidence type="ECO:0000256" key="6">
    <source>
        <dbReference type="ARBA" id="ARBA00022763"/>
    </source>
</evidence>
<evidence type="ECO:0000256" key="1">
    <source>
        <dbReference type="ARBA" id="ARBA00001946"/>
    </source>
</evidence>
<dbReference type="GO" id="GO:0017108">
    <property type="term" value="F:5'-flap endonuclease activity"/>
    <property type="evidence" value="ECO:0007669"/>
    <property type="project" value="TreeGrafter"/>
</dbReference>
<keyword evidence="10" id="KW-0539">Nucleus</keyword>
<feature type="compositionally biased region" description="Basic and acidic residues" evidence="13">
    <location>
        <begin position="562"/>
        <end position="574"/>
    </location>
</feature>